<proteinExistence type="inferred from homology"/>
<accession>A0A1G2PV37</accession>
<dbReference type="EC" id="3.2.2.21" evidence="3"/>
<evidence type="ECO:0000256" key="4">
    <source>
        <dbReference type="ARBA" id="ARBA00022763"/>
    </source>
</evidence>
<dbReference type="GO" id="GO:0008725">
    <property type="term" value="F:DNA-3-methyladenine glycosylase activity"/>
    <property type="evidence" value="ECO:0007669"/>
    <property type="project" value="TreeGrafter"/>
</dbReference>
<evidence type="ECO:0000256" key="1">
    <source>
        <dbReference type="ARBA" id="ARBA00000086"/>
    </source>
</evidence>
<reference evidence="7 8" key="1">
    <citation type="journal article" date="2016" name="Nat. Commun.">
        <title>Thousands of microbial genomes shed light on interconnected biogeochemical processes in an aquifer system.</title>
        <authorList>
            <person name="Anantharaman K."/>
            <person name="Brown C.T."/>
            <person name="Hug L.A."/>
            <person name="Sharon I."/>
            <person name="Castelle C.J."/>
            <person name="Probst A.J."/>
            <person name="Thomas B.C."/>
            <person name="Singh A."/>
            <person name="Wilkins M.J."/>
            <person name="Karaoz U."/>
            <person name="Brodie E.L."/>
            <person name="Williams K.H."/>
            <person name="Hubbard S.S."/>
            <person name="Banfield J.F."/>
        </authorList>
    </citation>
    <scope>NUCLEOTIDE SEQUENCE [LARGE SCALE GENOMIC DNA]</scope>
</reference>
<evidence type="ECO:0000256" key="3">
    <source>
        <dbReference type="ARBA" id="ARBA00012000"/>
    </source>
</evidence>
<comment type="catalytic activity">
    <reaction evidence="1">
        <text>Hydrolysis of alkylated DNA, releasing 3-methyladenine, 3-methylguanine, 7-methylguanine and 7-methyladenine.</text>
        <dbReference type="EC" id="3.2.2.21"/>
    </reaction>
</comment>
<sequence>MTKNRKQQTAEEYLSNSDPVLAGIISRVELSNFKPEKDYFRALVESIISQQLSGKAADTIIKRFRNLFPSKNFPGPKQVLRVREARMRAVGMSFQKATYVRNLAEAVEKKKLYFKQFNKMSDEEIISQLVQVKGIGQWTAEMFLMFAMGREDVFSFGDLGLKNAIQKAYRLKKHPEHKKALQLSERWRPYRTYACRYLWASLDSKKKTL</sequence>
<comment type="caution">
    <text evidence="7">The sequence shown here is derived from an EMBL/GenBank/DDBJ whole genome shotgun (WGS) entry which is preliminary data.</text>
</comment>
<dbReference type="FunFam" id="1.10.340.30:FF:000004">
    <property type="entry name" value="DNA-3-methyladenine glycosylase II"/>
    <property type="match status" value="1"/>
</dbReference>
<keyword evidence="4" id="KW-0227">DNA damage</keyword>
<dbReference type="PANTHER" id="PTHR43003">
    <property type="entry name" value="DNA-3-METHYLADENINE GLYCOSYLASE"/>
    <property type="match status" value="1"/>
</dbReference>
<comment type="similarity">
    <text evidence="2">Belongs to the alkylbase DNA glycosidase AlkA family.</text>
</comment>
<evidence type="ECO:0000259" key="6">
    <source>
        <dbReference type="SMART" id="SM00478"/>
    </source>
</evidence>
<dbReference type="InterPro" id="IPR011257">
    <property type="entry name" value="DNA_glycosylase"/>
</dbReference>
<evidence type="ECO:0000256" key="2">
    <source>
        <dbReference type="ARBA" id="ARBA00010817"/>
    </source>
</evidence>
<dbReference type="GO" id="GO:0005737">
    <property type="term" value="C:cytoplasm"/>
    <property type="evidence" value="ECO:0007669"/>
    <property type="project" value="TreeGrafter"/>
</dbReference>
<dbReference type="InterPro" id="IPR051912">
    <property type="entry name" value="Alkylbase_DNA_Glycosylase/TA"/>
</dbReference>
<dbReference type="SMART" id="SM00478">
    <property type="entry name" value="ENDO3c"/>
    <property type="match status" value="1"/>
</dbReference>
<dbReference type="GO" id="GO:0032131">
    <property type="term" value="F:alkylated DNA binding"/>
    <property type="evidence" value="ECO:0007669"/>
    <property type="project" value="TreeGrafter"/>
</dbReference>
<evidence type="ECO:0000313" key="8">
    <source>
        <dbReference type="Proteomes" id="UP000176951"/>
    </source>
</evidence>
<evidence type="ECO:0000313" key="7">
    <source>
        <dbReference type="EMBL" id="OHA52180.1"/>
    </source>
</evidence>
<dbReference type="InterPro" id="IPR003265">
    <property type="entry name" value="HhH-GPD_domain"/>
</dbReference>
<dbReference type="AlphaFoldDB" id="A0A1G2PV37"/>
<dbReference type="GO" id="GO:0006285">
    <property type="term" value="P:base-excision repair, AP site formation"/>
    <property type="evidence" value="ECO:0007669"/>
    <property type="project" value="TreeGrafter"/>
</dbReference>
<dbReference type="PANTHER" id="PTHR43003:SF5">
    <property type="entry name" value="DNA-3-METHYLADENINE GLYCOSYLASE"/>
    <property type="match status" value="1"/>
</dbReference>
<dbReference type="GO" id="GO:0006307">
    <property type="term" value="P:DNA alkylation repair"/>
    <property type="evidence" value="ECO:0007669"/>
    <property type="project" value="TreeGrafter"/>
</dbReference>
<organism evidence="7 8">
    <name type="scientific">Candidatus Terrybacteria bacterium RIFCSPLOWO2_01_FULL_40_23</name>
    <dbReference type="NCBI Taxonomy" id="1802366"/>
    <lineage>
        <taxon>Bacteria</taxon>
        <taxon>Candidatus Terryibacteriota</taxon>
    </lineage>
</organism>
<gene>
    <name evidence="7" type="ORF">A3A97_04700</name>
</gene>
<dbReference type="Gene3D" id="1.10.1670.40">
    <property type="match status" value="1"/>
</dbReference>
<dbReference type="Proteomes" id="UP000176951">
    <property type="component" value="Unassembled WGS sequence"/>
</dbReference>
<dbReference type="CDD" id="cd00056">
    <property type="entry name" value="ENDO3c"/>
    <property type="match status" value="1"/>
</dbReference>
<dbReference type="SUPFAM" id="SSF48150">
    <property type="entry name" value="DNA-glycosylase"/>
    <property type="match status" value="1"/>
</dbReference>
<dbReference type="GO" id="GO:0032993">
    <property type="term" value="C:protein-DNA complex"/>
    <property type="evidence" value="ECO:0007669"/>
    <property type="project" value="TreeGrafter"/>
</dbReference>
<dbReference type="EMBL" id="MHSW01000012">
    <property type="protein sequence ID" value="OHA52180.1"/>
    <property type="molecule type" value="Genomic_DNA"/>
</dbReference>
<name>A0A1G2PV37_9BACT</name>
<dbReference type="Pfam" id="PF00730">
    <property type="entry name" value="HhH-GPD"/>
    <property type="match status" value="1"/>
</dbReference>
<dbReference type="Gene3D" id="1.10.340.30">
    <property type="entry name" value="Hypothetical protein, domain 2"/>
    <property type="match status" value="1"/>
</dbReference>
<keyword evidence="5" id="KW-0234">DNA repair</keyword>
<dbReference type="GO" id="GO:0043916">
    <property type="term" value="F:DNA-7-methylguanine glycosylase activity"/>
    <property type="evidence" value="ECO:0007669"/>
    <property type="project" value="TreeGrafter"/>
</dbReference>
<feature type="domain" description="HhH-GPD" evidence="6">
    <location>
        <begin position="48"/>
        <end position="203"/>
    </location>
</feature>
<evidence type="ECO:0000256" key="5">
    <source>
        <dbReference type="ARBA" id="ARBA00023204"/>
    </source>
</evidence>
<protein>
    <recommendedName>
        <fullName evidence="3">DNA-3-methyladenine glycosylase II</fullName>
        <ecNumber evidence="3">3.2.2.21</ecNumber>
    </recommendedName>
</protein>